<keyword evidence="10" id="KW-1185">Reference proteome</keyword>
<evidence type="ECO:0000259" key="8">
    <source>
        <dbReference type="Pfam" id="PF04413"/>
    </source>
</evidence>
<dbReference type="EMBL" id="JBHSWI010000001">
    <property type="protein sequence ID" value="MFC6646659.1"/>
    <property type="molecule type" value="Genomic_DNA"/>
</dbReference>
<gene>
    <name evidence="9" type="ORF">ACFQBQ_13895</name>
</gene>
<keyword evidence="7" id="KW-0448">Lipopolysaccharide biosynthesis</keyword>
<comment type="subcellular location">
    <subcellularLocation>
        <location evidence="7">Cell membrane</location>
    </subcellularLocation>
</comment>
<dbReference type="PANTHER" id="PTHR42755">
    <property type="entry name" value="3-DEOXY-MANNO-OCTULOSONATE CYTIDYLYLTRANSFERASE"/>
    <property type="match status" value="1"/>
</dbReference>
<organism evidence="9 10">
    <name type="scientific">Granulicella cerasi</name>
    <dbReference type="NCBI Taxonomy" id="741063"/>
    <lineage>
        <taxon>Bacteria</taxon>
        <taxon>Pseudomonadati</taxon>
        <taxon>Acidobacteriota</taxon>
        <taxon>Terriglobia</taxon>
        <taxon>Terriglobales</taxon>
        <taxon>Acidobacteriaceae</taxon>
        <taxon>Granulicella</taxon>
    </lineage>
</organism>
<dbReference type="InterPro" id="IPR007507">
    <property type="entry name" value="Glycos_transf_N"/>
</dbReference>
<reference evidence="10" key="1">
    <citation type="journal article" date="2019" name="Int. J. Syst. Evol. Microbiol.">
        <title>The Global Catalogue of Microorganisms (GCM) 10K type strain sequencing project: providing services to taxonomists for standard genome sequencing and annotation.</title>
        <authorList>
            <consortium name="The Broad Institute Genomics Platform"/>
            <consortium name="The Broad Institute Genome Sequencing Center for Infectious Disease"/>
            <person name="Wu L."/>
            <person name="Ma J."/>
        </authorList>
    </citation>
    <scope>NUCLEOTIDE SEQUENCE [LARGE SCALE GENOMIC DNA]</scope>
    <source>
        <strain evidence="10">CGMCC 1.16026</strain>
    </source>
</reference>
<evidence type="ECO:0000256" key="1">
    <source>
        <dbReference type="ARBA" id="ARBA00004713"/>
    </source>
</evidence>
<sequence length="439" mass="48177">MLVYSLLLAVGLLVSAPWWLLRMATTARYREGLQQRLGAVPRALQSYVAGRRVVWVHAVSVGETLAATRLVSELEAALGDGWRVVISTTTRTGQALARERFGAERVFYMPLDFAWTVRAYLNALEPAALVLMESELWPRLLHEAQRRGIPRIVANARVSDRSYRRALKVRWLWKHVLAKVSVFLAQSEEDARRLQELGAANAKAAGNLKYDVRPPKNSALADRILALAHGRRILVAGSTLGENPSEDVTMVEAINSFPVDDRPLLVLAPRHPENFEAAYNIAKHQPVLRATEIKGGSFDDNTQIVVLDTIGDLAALYAVADLAFVGGSLVKRGGHNPLEPAQFGVPVLMGPSFENFRGVVNAMQEANAIRIVPTDIEVRQISPKDVPSALSHAAITMIREMLSRPDETRAMGERGRAVFESQQGATARAVAEIVKAVQA</sequence>
<evidence type="ECO:0000256" key="5">
    <source>
        <dbReference type="ARBA" id="ARBA00031445"/>
    </source>
</evidence>
<dbReference type="InterPro" id="IPR039901">
    <property type="entry name" value="Kdotransferase"/>
</dbReference>
<dbReference type="InterPro" id="IPR038107">
    <property type="entry name" value="Glycos_transf_N_sf"/>
</dbReference>
<dbReference type="Proteomes" id="UP001596391">
    <property type="component" value="Unassembled WGS sequence"/>
</dbReference>
<evidence type="ECO:0000256" key="4">
    <source>
        <dbReference type="ARBA" id="ARBA00022679"/>
    </source>
</evidence>
<name>A0ABW1ZC36_9BACT</name>
<keyword evidence="7" id="KW-0472">Membrane</keyword>
<dbReference type="Pfam" id="PF04413">
    <property type="entry name" value="Glycos_transf_N"/>
    <property type="match status" value="1"/>
</dbReference>
<dbReference type="Gene3D" id="3.40.50.2000">
    <property type="entry name" value="Glycogen Phosphorylase B"/>
    <property type="match status" value="1"/>
</dbReference>
<comment type="similarity">
    <text evidence="7">Belongs to the glycosyltransferase group 1 family.</text>
</comment>
<comment type="function">
    <text evidence="7">Involved in lipopolysaccharide (LPS) biosynthesis. Catalyzes the transfer of 3-deoxy-D-manno-octulosonate (Kdo) residue(s) from CMP-Kdo to lipid IV(A), the tetraacyldisaccharide-1,4'-bisphosphate precursor of lipid A.</text>
</comment>
<evidence type="ECO:0000313" key="9">
    <source>
        <dbReference type="EMBL" id="MFC6646659.1"/>
    </source>
</evidence>
<proteinExistence type="inferred from homology"/>
<comment type="caution">
    <text evidence="9">The sequence shown here is derived from an EMBL/GenBank/DDBJ whole genome shotgun (WGS) entry which is preliminary data.</text>
</comment>
<protein>
    <recommendedName>
        <fullName evidence="3 7">3-deoxy-D-manno-octulosonic acid transferase</fullName>
        <shortName evidence="7">Kdo transferase</shortName>
        <ecNumber evidence="2 7">2.4.99.12</ecNumber>
    </recommendedName>
    <alternativeName>
        <fullName evidence="5 7">Lipid IV(A) 3-deoxy-D-manno-octulosonic acid transferase</fullName>
    </alternativeName>
</protein>
<evidence type="ECO:0000313" key="10">
    <source>
        <dbReference type="Proteomes" id="UP001596391"/>
    </source>
</evidence>
<dbReference type="GO" id="GO:0016740">
    <property type="term" value="F:transferase activity"/>
    <property type="evidence" value="ECO:0007669"/>
    <property type="project" value="UniProtKB-KW"/>
</dbReference>
<comment type="pathway">
    <text evidence="1 7">Bacterial outer membrane biogenesis; LPS core biosynthesis.</text>
</comment>
<dbReference type="EC" id="2.4.99.12" evidence="2 7"/>
<accession>A0ABW1ZC36</accession>
<evidence type="ECO:0000256" key="3">
    <source>
        <dbReference type="ARBA" id="ARBA00019077"/>
    </source>
</evidence>
<dbReference type="SUPFAM" id="SSF53756">
    <property type="entry name" value="UDP-Glycosyltransferase/glycogen phosphorylase"/>
    <property type="match status" value="1"/>
</dbReference>
<keyword evidence="4 7" id="KW-0808">Transferase</keyword>
<evidence type="ECO:0000256" key="2">
    <source>
        <dbReference type="ARBA" id="ARBA00012621"/>
    </source>
</evidence>
<evidence type="ECO:0000256" key="7">
    <source>
        <dbReference type="RuleBase" id="RU365103"/>
    </source>
</evidence>
<comment type="catalytic activity">
    <reaction evidence="6 7">
        <text>lipid IVA (E. coli) + CMP-3-deoxy-beta-D-manno-octulosonate = alpha-Kdo-(2-&gt;6)-lipid IVA (E. coli) + CMP + H(+)</text>
        <dbReference type="Rhea" id="RHEA:28066"/>
        <dbReference type="ChEBI" id="CHEBI:15378"/>
        <dbReference type="ChEBI" id="CHEBI:58603"/>
        <dbReference type="ChEBI" id="CHEBI:60364"/>
        <dbReference type="ChEBI" id="CHEBI:60377"/>
        <dbReference type="ChEBI" id="CHEBI:85987"/>
        <dbReference type="EC" id="2.4.99.12"/>
    </reaction>
</comment>
<dbReference type="Gene3D" id="3.40.50.11720">
    <property type="entry name" value="3-Deoxy-D-manno-octulosonic-acid transferase, N-terminal domain"/>
    <property type="match status" value="1"/>
</dbReference>
<evidence type="ECO:0000256" key="6">
    <source>
        <dbReference type="ARBA" id="ARBA00049183"/>
    </source>
</evidence>
<dbReference type="RefSeq" id="WP_263370311.1">
    <property type="nucleotide sequence ID" value="NZ_JAGSYD010000001.1"/>
</dbReference>
<dbReference type="PANTHER" id="PTHR42755:SF1">
    <property type="entry name" value="3-DEOXY-D-MANNO-OCTULOSONIC ACID TRANSFERASE, MITOCHONDRIAL-RELATED"/>
    <property type="match status" value="1"/>
</dbReference>
<feature type="domain" description="3-deoxy-D-manno-octulosonic-acid transferase N-terminal" evidence="8">
    <location>
        <begin position="32"/>
        <end position="212"/>
    </location>
</feature>
<keyword evidence="7" id="KW-1003">Cell membrane</keyword>